<proteinExistence type="predicted"/>
<evidence type="ECO:0000313" key="1">
    <source>
        <dbReference type="EMBL" id="KAJ9117976.1"/>
    </source>
</evidence>
<dbReference type="Proteomes" id="UP001230649">
    <property type="component" value="Unassembled WGS sequence"/>
</dbReference>
<sequence length="284" mass="30966">MKISPALRSAPRPAANGHFLVLQGVARTFLPTDVHAALKEIGATRSGAPTLVTKQPTPFTPLPTGHASSPPRSSSTFHLTFPSAESLRLASIAIDRSPTRFLGFPGGPQPADATGKVQGKRSARGRVFVRKVEQDATRWLMTDAAREWTSAHRTPGGPSTSSDGPREPAEDSQNPGTLAHYLSQLRQRNPAPFDPAKRGLQVVLRGVPQSAGEGHVRRLVEGFKVDDTYGIWRVPKIAKDTTSTHIISLPTASEAHRFVRAVHNRRYGGHLFDRDYVMRAEVVW</sequence>
<protein>
    <submittedName>
        <fullName evidence="1">Uncharacterized protein</fullName>
    </submittedName>
</protein>
<keyword evidence="2" id="KW-1185">Reference proteome</keyword>
<dbReference type="EMBL" id="JASBWS010000001">
    <property type="protein sequence ID" value="KAJ9117976.1"/>
    <property type="molecule type" value="Genomic_DNA"/>
</dbReference>
<evidence type="ECO:0000313" key="2">
    <source>
        <dbReference type="Proteomes" id="UP001230649"/>
    </source>
</evidence>
<name>A0ACC2X3J3_9TREE</name>
<comment type="caution">
    <text evidence="1">The sequence shown here is derived from an EMBL/GenBank/DDBJ whole genome shotgun (WGS) entry which is preliminary data.</text>
</comment>
<gene>
    <name evidence="1" type="ORF">QFC20_000257</name>
</gene>
<organism evidence="1 2">
    <name type="scientific">Naganishia adeliensis</name>
    <dbReference type="NCBI Taxonomy" id="92952"/>
    <lineage>
        <taxon>Eukaryota</taxon>
        <taxon>Fungi</taxon>
        <taxon>Dikarya</taxon>
        <taxon>Basidiomycota</taxon>
        <taxon>Agaricomycotina</taxon>
        <taxon>Tremellomycetes</taxon>
        <taxon>Filobasidiales</taxon>
        <taxon>Filobasidiaceae</taxon>
        <taxon>Naganishia</taxon>
    </lineage>
</organism>
<reference evidence="1" key="1">
    <citation type="submission" date="2023-04" db="EMBL/GenBank/DDBJ databases">
        <title>Draft Genome sequencing of Naganishia species isolated from polar environments using Oxford Nanopore Technology.</title>
        <authorList>
            <person name="Leo P."/>
            <person name="Venkateswaran K."/>
        </authorList>
    </citation>
    <scope>NUCLEOTIDE SEQUENCE</scope>
    <source>
        <strain evidence="1">MNA-CCFEE 5262</strain>
    </source>
</reference>
<accession>A0ACC2X3J3</accession>